<organism evidence="1 2">
    <name type="scientific">Bacillus altitudinis</name>
    <dbReference type="NCBI Taxonomy" id="293387"/>
    <lineage>
        <taxon>Bacteria</taxon>
        <taxon>Bacillati</taxon>
        <taxon>Bacillota</taxon>
        <taxon>Bacilli</taxon>
        <taxon>Bacillales</taxon>
        <taxon>Bacillaceae</taxon>
        <taxon>Bacillus</taxon>
    </lineage>
</organism>
<protein>
    <submittedName>
        <fullName evidence="1">Uncharacterized protein</fullName>
    </submittedName>
</protein>
<evidence type="ECO:0000313" key="1">
    <source>
        <dbReference type="EMBL" id="VXB52938.1"/>
    </source>
</evidence>
<gene>
    <name evidence="1" type="ORF">BACI348_40916</name>
</gene>
<proteinExistence type="predicted"/>
<evidence type="ECO:0000313" key="2">
    <source>
        <dbReference type="Proteomes" id="UP000433089"/>
    </source>
</evidence>
<dbReference type="Proteomes" id="UP000433089">
    <property type="component" value="Unassembled WGS sequence"/>
</dbReference>
<dbReference type="AlphaFoldDB" id="A0A653RCI4"/>
<dbReference type="EMBL" id="CABWLH010000009">
    <property type="protein sequence ID" value="VXB52938.1"/>
    <property type="molecule type" value="Genomic_DNA"/>
</dbReference>
<name>A0A653RCI4_BACAB</name>
<accession>A0A653RCI4</accession>
<dbReference type="RefSeq" id="WP_235123203.1">
    <property type="nucleotide sequence ID" value="NZ_VEJU01000001.1"/>
</dbReference>
<reference evidence="1 2" key="1">
    <citation type="submission" date="2019-10" db="EMBL/GenBank/DDBJ databases">
        <authorList>
            <person name="Karimi E."/>
        </authorList>
    </citation>
    <scope>NUCLEOTIDE SEQUENCE [LARGE SCALE GENOMIC DNA]</scope>
    <source>
        <strain evidence="1">Bacillus sp. 348</strain>
    </source>
</reference>
<sequence>MKAGDCMDSRVYGGFHGGGFSGGAVGPHIGFGGYYVSPGVFSGLGGYPGYGGFGTFSGYSPYGSTFIMGRPPGFYVRSY</sequence>